<reference evidence="1 2" key="1">
    <citation type="submission" date="2015-11" db="EMBL/GenBank/DDBJ databases">
        <title>Expanding the genomic diversity of Burkholderia species for the development of highly accurate diagnostics.</title>
        <authorList>
            <person name="Sahl J."/>
            <person name="Keim P."/>
            <person name="Wagner D."/>
        </authorList>
    </citation>
    <scope>NUCLEOTIDE SEQUENCE [LARGE SCALE GENOMIC DNA]</scope>
    <source>
        <strain evidence="1 2">MSMB2167WGS</strain>
    </source>
</reference>
<dbReference type="AlphaFoldDB" id="A0A107FBU1"/>
<organism evidence="1 2">
    <name type="scientific">Burkholderia ubonensis</name>
    <dbReference type="NCBI Taxonomy" id="101571"/>
    <lineage>
        <taxon>Bacteria</taxon>
        <taxon>Pseudomonadati</taxon>
        <taxon>Pseudomonadota</taxon>
        <taxon>Betaproteobacteria</taxon>
        <taxon>Burkholderiales</taxon>
        <taxon>Burkholderiaceae</taxon>
        <taxon>Burkholderia</taxon>
        <taxon>Burkholderia cepacia complex</taxon>
    </lineage>
</organism>
<gene>
    <name evidence="1" type="ORF">WL73_07020</name>
</gene>
<proteinExistence type="predicted"/>
<evidence type="ECO:0000313" key="2">
    <source>
        <dbReference type="Proteomes" id="UP000062998"/>
    </source>
</evidence>
<evidence type="ECO:0000313" key="1">
    <source>
        <dbReference type="EMBL" id="KWE08950.1"/>
    </source>
</evidence>
<comment type="caution">
    <text evidence="1">The sequence shown here is derived from an EMBL/GenBank/DDBJ whole genome shotgun (WGS) entry which is preliminary data.</text>
</comment>
<accession>A0A107FBU1</accession>
<protein>
    <submittedName>
        <fullName evidence="1">Uncharacterized protein</fullName>
    </submittedName>
</protein>
<name>A0A107FBU1_9BURK</name>
<dbReference type="EMBL" id="LPIX01000025">
    <property type="protein sequence ID" value="KWE08950.1"/>
    <property type="molecule type" value="Genomic_DNA"/>
</dbReference>
<sequence length="179" mass="20252">MLHEMDRMRREGFSTFNSRLYAARENVTKIAGEMQASLFPGRIERAEIELDAVTGGGEHGKSMLEEFCFYVERGLPPPYHMLQTFAHLFRDVMDGGAWEVAFPLPGRAQSAIKSSREEPKAVIDRKIAIAMAKRRKTYPAETIDASIQHVAAVFGRSDKVIERAWYGPYGKSLRNMPTK</sequence>
<dbReference type="Proteomes" id="UP000062998">
    <property type="component" value="Unassembled WGS sequence"/>
</dbReference>